<keyword evidence="3" id="KW-1185">Reference proteome</keyword>
<sequence>MSKKNDHGLTKEELRREEEERIQDSNDEYWLTPINEDKTVSELEDDFYYKQVKAEQAYLDGKLEEQLEFEDVEIDFEEDAESIFVDEELEIDEEDLEFLNEKDDTGKKAKEYAKGVEDKEFEI</sequence>
<comment type="caution">
    <text evidence="2">The sequence shown here is derived from an EMBL/GenBank/DDBJ whole genome shotgun (WGS) entry which is preliminary data.</text>
</comment>
<feature type="region of interest" description="Disordered" evidence="1">
    <location>
        <begin position="1"/>
        <end position="25"/>
    </location>
</feature>
<dbReference type="Proteomes" id="UP001597451">
    <property type="component" value="Unassembled WGS sequence"/>
</dbReference>
<proteinExistence type="predicted"/>
<dbReference type="EMBL" id="JBHUMX010000004">
    <property type="protein sequence ID" value="MFD2627615.1"/>
    <property type="molecule type" value="Genomic_DNA"/>
</dbReference>
<organism evidence="2 3">
    <name type="scientific">Oceanobacillus kapialis</name>
    <dbReference type="NCBI Taxonomy" id="481353"/>
    <lineage>
        <taxon>Bacteria</taxon>
        <taxon>Bacillati</taxon>
        <taxon>Bacillota</taxon>
        <taxon>Bacilli</taxon>
        <taxon>Bacillales</taxon>
        <taxon>Bacillaceae</taxon>
        <taxon>Oceanobacillus</taxon>
    </lineage>
</organism>
<dbReference type="RefSeq" id="WP_379560269.1">
    <property type="nucleotide sequence ID" value="NZ_JBHUMX010000004.1"/>
</dbReference>
<accession>A0ABW5PWV3</accession>
<evidence type="ECO:0000313" key="2">
    <source>
        <dbReference type="EMBL" id="MFD2627615.1"/>
    </source>
</evidence>
<reference evidence="3" key="1">
    <citation type="journal article" date="2019" name="Int. J. Syst. Evol. Microbiol.">
        <title>The Global Catalogue of Microorganisms (GCM) 10K type strain sequencing project: providing services to taxonomists for standard genome sequencing and annotation.</title>
        <authorList>
            <consortium name="The Broad Institute Genomics Platform"/>
            <consortium name="The Broad Institute Genome Sequencing Center for Infectious Disease"/>
            <person name="Wu L."/>
            <person name="Ma J."/>
        </authorList>
    </citation>
    <scope>NUCLEOTIDE SEQUENCE [LARGE SCALE GENOMIC DNA]</scope>
    <source>
        <strain evidence="3">TISTR 1858</strain>
    </source>
</reference>
<feature type="compositionally biased region" description="Basic and acidic residues" evidence="1">
    <location>
        <begin position="1"/>
        <end position="24"/>
    </location>
</feature>
<gene>
    <name evidence="2" type="ORF">ACFSUN_02265</name>
</gene>
<name>A0ABW5PWV3_9BACI</name>
<evidence type="ECO:0000256" key="1">
    <source>
        <dbReference type="SAM" id="MobiDB-lite"/>
    </source>
</evidence>
<protein>
    <submittedName>
        <fullName evidence="2">Uncharacterized protein</fullName>
    </submittedName>
</protein>
<evidence type="ECO:0000313" key="3">
    <source>
        <dbReference type="Proteomes" id="UP001597451"/>
    </source>
</evidence>